<dbReference type="UniPathway" id="UPA00241">
    <property type="reaction ID" value="UER00352"/>
</dbReference>
<gene>
    <name evidence="16" type="primary">coaX</name>
    <name evidence="17" type="ORF">SAMN04488007_0267</name>
</gene>
<evidence type="ECO:0000256" key="7">
    <source>
        <dbReference type="ARBA" id="ARBA00022490"/>
    </source>
</evidence>
<comment type="subcellular location">
    <subcellularLocation>
        <location evidence="3 16">Cytoplasm</location>
    </subcellularLocation>
</comment>
<keyword evidence="12 16" id="KW-0630">Potassium</keyword>
<dbReference type="GO" id="GO:0005737">
    <property type="term" value="C:cytoplasm"/>
    <property type="evidence" value="ECO:0007669"/>
    <property type="project" value="UniProtKB-SubCell"/>
</dbReference>
<dbReference type="SUPFAM" id="SSF53067">
    <property type="entry name" value="Actin-like ATPase domain"/>
    <property type="match status" value="2"/>
</dbReference>
<dbReference type="OrthoDB" id="9804707at2"/>
<dbReference type="PANTHER" id="PTHR34265">
    <property type="entry name" value="TYPE III PANTOTHENATE KINASE"/>
    <property type="match status" value="1"/>
</dbReference>
<protein>
    <recommendedName>
        <fullName evidence="15 16">Type III pantothenate kinase</fullName>
        <ecNumber evidence="6 16">2.7.1.33</ecNumber>
    </recommendedName>
    <alternativeName>
        <fullName evidence="16">PanK-III</fullName>
    </alternativeName>
    <alternativeName>
        <fullName evidence="16">Pantothenic acid kinase</fullName>
    </alternativeName>
</protein>
<comment type="cofactor">
    <cofactor evidence="2">
        <name>K(+)</name>
        <dbReference type="ChEBI" id="CHEBI:29103"/>
    </cofactor>
</comment>
<comment type="function">
    <text evidence="16">Catalyzes the phosphorylation of pantothenate (Pan), the first step in CoA biosynthesis.</text>
</comment>
<name>A0A1M6J4V5_9FLAO</name>
<keyword evidence="16" id="KW-0479">Metal-binding</keyword>
<comment type="subunit">
    <text evidence="5 16">Homodimer.</text>
</comment>
<dbReference type="RefSeq" id="WP_073240568.1">
    <property type="nucleotide sequence ID" value="NZ_CANLFZ010000012.1"/>
</dbReference>
<feature type="binding site" evidence="16">
    <location>
        <position position="172"/>
    </location>
    <ligand>
        <name>substrate</name>
    </ligand>
</feature>
<dbReference type="PANTHER" id="PTHR34265:SF1">
    <property type="entry name" value="TYPE III PANTOTHENATE KINASE"/>
    <property type="match status" value="1"/>
</dbReference>
<reference evidence="18" key="1">
    <citation type="submission" date="2016-11" db="EMBL/GenBank/DDBJ databases">
        <authorList>
            <person name="Varghese N."/>
            <person name="Submissions S."/>
        </authorList>
    </citation>
    <scope>NUCLEOTIDE SEQUENCE [LARGE SCALE GENOMIC DNA]</scope>
    <source>
        <strain evidence="18">DSM 16478</strain>
    </source>
</reference>
<evidence type="ECO:0000256" key="16">
    <source>
        <dbReference type="HAMAP-Rule" id="MF_01274"/>
    </source>
</evidence>
<evidence type="ECO:0000256" key="13">
    <source>
        <dbReference type="ARBA" id="ARBA00022993"/>
    </source>
</evidence>
<keyword evidence="11 16" id="KW-0067">ATP-binding</keyword>
<evidence type="ECO:0000256" key="1">
    <source>
        <dbReference type="ARBA" id="ARBA00001206"/>
    </source>
</evidence>
<evidence type="ECO:0000256" key="12">
    <source>
        <dbReference type="ARBA" id="ARBA00022958"/>
    </source>
</evidence>
<dbReference type="Gene3D" id="3.30.420.40">
    <property type="match status" value="2"/>
</dbReference>
<dbReference type="Proteomes" id="UP000184314">
    <property type="component" value="Unassembled WGS sequence"/>
</dbReference>
<dbReference type="GO" id="GO:0004594">
    <property type="term" value="F:pantothenate kinase activity"/>
    <property type="evidence" value="ECO:0007669"/>
    <property type="project" value="UniProtKB-UniRule"/>
</dbReference>
<evidence type="ECO:0000313" key="18">
    <source>
        <dbReference type="Proteomes" id="UP000184314"/>
    </source>
</evidence>
<evidence type="ECO:0000256" key="14">
    <source>
        <dbReference type="ARBA" id="ARBA00038036"/>
    </source>
</evidence>
<dbReference type="AlphaFoldDB" id="A0A1M6J4V5"/>
<feature type="binding site" evidence="16">
    <location>
        <begin position="6"/>
        <end position="13"/>
    </location>
    <ligand>
        <name>ATP</name>
        <dbReference type="ChEBI" id="CHEBI:30616"/>
    </ligand>
</feature>
<evidence type="ECO:0000313" key="17">
    <source>
        <dbReference type="EMBL" id="SHJ41687.1"/>
    </source>
</evidence>
<evidence type="ECO:0000256" key="6">
    <source>
        <dbReference type="ARBA" id="ARBA00012102"/>
    </source>
</evidence>
<dbReference type="GO" id="GO:0015937">
    <property type="term" value="P:coenzyme A biosynthetic process"/>
    <property type="evidence" value="ECO:0007669"/>
    <property type="project" value="UniProtKB-UniRule"/>
</dbReference>
<dbReference type="EC" id="2.7.1.33" evidence="6 16"/>
<accession>A0A1M6J4V5</accession>
<dbReference type="STRING" id="228958.SAMN04488007_0267"/>
<dbReference type="GO" id="GO:0005524">
    <property type="term" value="F:ATP binding"/>
    <property type="evidence" value="ECO:0007669"/>
    <property type="project" value="UniProtKB-UniRule"/>
</dbReference>
<keyword evidence="8 16" id="KW-0808">Transferase</keyword>
<evidence type="ECO:0000256" key="5">
    <source>
        <dbReference type="ARBA" id="ARBA00011738"/>
    </source>
</evidence>
<feature type="binding site" evidence="16">
    <location>
        <begin position="94"/>
        <end position="97"/>
    </location>
    <ligand>
        <name>substrate</name>
    </ligand>
</feature>
<keyword evidence="13 16" id="KW-0173">Coenzyme A biosynthesis</keyword>
<comment type="similarity">
    <text evidence="14 16">Belongs to the type III pantothenate kinase family.</text>
</comment>
<dbReference type="CDD" id="cd24015">
    <property type="entry name" value="ASKHA_NBD_PanK-III"/>
    <property type="match status" value="1"/>
</dbReference>
<evidence type="ECO:0000256" key="9">
    <source>
        <dbReference type="ARBA" id="ARBA00022741"/>
    </source>
</evidence>
<keyword evidence="7 16" id="KW-0963">Cytoplasm</keyword>
<keyword evidence="9 16" id="KW-0547">Nucleotide-binding</keyword>
<organism evidence="17 18">
    <name type="scientific">Maribacter aquivivus</name>
    <dbReference type="NCBI Taxonomy" id="228958"/>
    <lineage>
        <taxon>Bacteria</taxon>
        <taxon>Pseudomonadati</taxon>
        <taxon>Bacteroidota</taxon>
        <taxon>Flavobacteriia</taxon>
        <taxon>Flavobacteriales</taxon>
        <taxon>Flavobacteriaceae</taxon>
        <taxon>Maribacter</taxon>
    </lineage>
</organism>
<evidence type="ECO:0000256" key="4">
    <source>
        <dbReference type="ARBA" id="ARBA00005225"/>
    </source>
</evidence>
<evidence type="ECO:0000256" key="8">
    <source>
        <dbReference type="ARBA" id="ARBA00022679"/>
    </source>
</evidence>
<proteinExistence type="inferred from homology"/>
<dbReference type="NCBIfam" id="NF009853">
    <property type="entry name" value="PRK13320.1-5"/>
    <property type="match status" value="1"/>
</dbReference>
<evidence type="ECO:0000256" key="3">
    <source>
        <dbReference type="ARBA" id="ARBA00004496"/>
    </source>
</evidence>
<evidence type="ECO:0000256" key="11">
    <source>
        <dbReference type="ARBA" id="ARBA00022840"/>
    </source>
</evidence>
<comment type="pathway">
    <text evidence="4 16">Cofactor biosynthesis; coenzyme A biosynthesis; CoA from (R)-pantothenate: step 1/5.</text>
</comment>
<comment type="cofactor">
    <cofactor evidence="16">
        <name>NH4(+)</name>
        <dbReference type="ChEBI" id="CHEBI:28938"/>
    </cofactor>
    <cofactor evidence="16">
        <name>K(+)</name>
        <dbReference type="ChEBI" id="CHEBI:29103"/>
    </cofactor>
    <text evidence="16">A monovalent cation. Ammonium or potassium.</text>
</comment>
<evidence type="ECO:0000256" key="10">
    <source>
        <dbReference type="ARBA" id="ARBA00022777"/>
    </source>
</evidence>
<evidence type="ECO:0000256" key="15">
    <source>
        <dbReference type="ARBA" id="ARBA00040883"/>
    </source>
</evidence>
<dbReference type="HAMAP" id="MF_01274">
    <property type="entry name" value="Pantothen_kinase_3"/>
    <property type="match status" value="1"/>
</dbReference>
<dbReference type="InterPro" id="IPR004619">
    <property type="entry name" value="Type_III_PanK"/>
</dbReference>
<dbReference type="InterPro" id="IPR043129">
    <property type="entry name" value="ATPase_NBD"/>
</dbReference>
<dbReference type="EMBL" id="FQZX01000001">
    <property type="protein sequence ID" value="SHJ41687.1"/>
    <property type="molecule type" value="Genomic_DNA"/>
</dbReference>
<dbReference type="Pfam" id="PF03309">
    <property type="entry name" value="Pan_kinase"/>
    <property type="match status" value="1"/>
</dbReference>
<feature type="binding site" evidence="16">
    <location>
        <position position="120"/>
    </location>
    <ligand>
        <name>ATP</name>
        <dbReference type="ChEBI" id="CHEBI:30616"/>
    </ligand>
</feature>
<keyword evidence="10 16" id="KW-0418">Kinase</keyword>
<evidence type="ECO:0000256" key="2">
    <source>
        <dbReference type="ARBA" id="ARBA00001958"/>
    </source>
</evidence>
<feature type="binding site" evidence="16">
    <location>
        <position position="117"/>
    </location>
    <ligand>
        <name>K(+)</name>
        <dbReference type="ChEBI" id="CHEBI:29103"/>
    </ligand>
</feature>
<dbReference type="GO" id="GO:0046872">
    <property type="term" value="F:metal ion binding"/>
    <property type="evidence" value="ECO:0007669"/>
    <property type="project" value="UniProtKB-KW"/>
</dbReference>
<dbReference type="NCBIfam" id="TIGR00671">
    <property type="entry name" value="baf"/>
    <property type="match status" value="1"/>
</dbReference>
<feature type="active site" description="Proton acceptor" evidence="16">
    <location>
        <position position="96"/>
    </location>
</feature>
<feature type="binding site" evidence="16">
    <location>
        <position position="87"/>
    </location>
    <ligand>
        <name>substrate</name>
    </ligand>
</feature>
<comment type="catalytic activity">
    <reaction evidence="1 16">
        <text>(R)-pantothenate + ATP = (R)-4'-phosphopantothenate + ADP + H(+)</text>
        <dbReference type="Rhea" id="RHEA:16373"/>
        <dbReference type="ChEBI" id="CHEBI:10986"/>
        <dbReference type="ChEBI" id="CHEBI:15378"/>
        <dbReference type="ChEBI" id="CHEBI:29032"/>
        <dbReference type="ChEBI" id="CHEBI:30616"/>
        <dbReference type="ChEBI" id="CHEBI:456216"/>
        <dbReference type="EC" id="2.7.1.33"/>
    </reaction>
</comment>
<keyword evidence="18" id="KW-1185">Reference proteome</keyword>
<sequence length="242" mass="26931">MNLIIDAGNTNVKLAIFKKSEIIHLETVVVDLFVEAVKKIFKEFPNIKSSIVSSVGSLSKDQMKVVAVFCDLHELTNASKVPFKNSYASPQTLGVDRLALATAAYYFNPHQNNLVIDAGTCVTYDMLNDFDEYLGGAISPGVQMRYNAMHQQTAKLPLLEKKELLDYIGNTTENCLHSGVVNGITLEIDGVIDLYKARFENLTVILTGGDTLFLSKRLKNTIFADSKFLLKGLNYLLEYNKH</sequence>